<dbReference type="InParanoid" id="A0A7R8YMI2"/>
<feature type="compositionally biased region" description="Basic and acidic residues" evidence="4">
    <location>
        <begin position="62"/>
        <end position="79"/>
    </location>
</feature>
<dbReference type="GO" id="GO:0003677">
    <property type="term" value="F:DNA binding"/>
    <property type="evidence" value="ECO:0007669"/>
    <property type="project" value="InterPro"/>
</dbReference>
<dbReference type="CDD" id="cd08674">
    <property type="entry name" value="Cdt1_m"/>
    <property type="match status" value="1"/>
</dbReference>
<dbReference type="GO" id="GO:0071163">
    <property type="term" value="P:DNA replication preinitiation complex assembly"/>
    <property type="evidence" value="ECO:0007669"/>
    <property type="project" value="InterPro"/>
</dbReference>
<feature type="coiled-coil region" evidence="3">
    <location>
        <begin position="203"/>
        <end position="233"/>
    </location>
</feature>
<evidence type="ECO:0000256" key="4">
    <source>
        <dbReference type="SAM" id="MobiDB-lite"/>
    </source>
</evidence>
<dbReference type="GO" id="GO:0070182">
    <property type="term" value="F:DNA polymerase binding"/>
    <property type="evidence" value="ECO:0007669"/>
    <property type="project" value="TreeGrafter"/>
</dbReference>
<comment type="similarity">
    <text evidence="1">Belongs to the Cdt1 family.</text>
</comment>
<accession>A0A7R8YMI2</accession>
<dbReference type="OMA" id="GMRTPTK"/>
<evidence type="ECO:0000313" key="7">
    <source>
        <dbReference type="Proteomes" id="UP000594454"/>
    </source>
</evidence>
<dbReference type="InterPro" id="IPR036390">
    <property type="entry name" value="WH_DNA-bd_sf"/>
</dbReference>
<evidence type="ECO:0000313" key="6">
    <source>
        <dbReference type="EMBL" id="CAD7077487.1"/>
    </source>
</evidence>
<dbReference type="GO" id="GO:0005634">
    <property type="term" value="C:nucleus"/>
    <property type="evidence" value="ECO:0007669"/>
    <property type="project" value="TreeGrafter"/>
</dbReference>
<dbReference type="GO" id="GO:0030174">
    <property type="term" value="P:regulation of DNA-templated DNA replication initiation"/>
    <property type="evidence" value="ECO:0007669"/>
    <property type="project" value="InterPro"/>
</dbReference>
<gene>
    <name evidence="6" type="ORF">HERILL_LOCUS831</name>
</gene>
<keyword evidence="7" id="KW-1185">Reference proteome</keyword>
<evidence type="ECO:0000256" key="2">
    <source>
        <dbReference type="ARBA" id="ARBA00023306"/>
    </source>
</evidence>
<dbReference type="OrthoDB" id="341730at2759"/>
<feature type="region of interest" description="Disordered" evidence="4">
    <location>
        <begin position="60"/>
        <end position="110"/>
    </location>
</feature>
<dbReference type="PANTHER" id="PTHR28637:SF1">
    <property type="entry name" value="DNA REPLICATION FACTOR CDT1"/>
    <property type="match status" value="1"/>
</dbReference>
<dbReference type="InterPro" id="IPR038090">
    <property type="entry name" value="Cdt1_C_WH_dom_sf"/>
</dbReference>
<dbReference type="PANTHER" id="PTHR28637">
    <property type="entry name" value="DNA REPLICATION FACTOR CDT1"/>
    <property type="match status" value="1"/>
</dbReference>
<dbReference type="GO" id="GO:0000278">
    <property type="term" value="P:mitotic cell cycle"/>
    <property type="evidence" value="ECO:0007669"/>
    <property type="project" value="TreeGrafter"/>
</dbReference>
<protein>
    <recommendedName>
        <fullName evidence="5">CDT1 Geminin-binding domain-containing protein</fullName>
    </recommendedName>
</protein>
<dbReference type="InterPro" id="IPR014939">
    <property type="entry name" value="CDT1_Gemini-bd-like"/>
</dbReference>
<dbReference type="EMBL" id="LR899009">
    <property type="protein sequence ID" value="CAD7077487.1"/>
    <property type="molecule type" value="Genomic_DNA"/>
</dbReference>
<sequence length="699" mass="79209">MAQTSIASYFNTRKRAAVEELRTTRNKVFLAALESSLTNGDPSVEKSPCPVPCSVDGSDFQSHNDDLLQHTPKESEKSVTRSGRVIKRIGASESASTDLNKDEKKSEALQLSKPKPVCTFSKKAYLSPRKNIQLKKEAVEAPAPVVFASTESAANIERKLKTPNKKQDAVAPSRDQLKKLVRKELTFDDVKAKLSRSDKLQELKASLTRIRDLEKVRKQQEEANRELKKKQEGTPVKANAVNLKEFKTIELEVLTSPKKGLKTPTKLIAAAPDKHGLMSPKNSATPKKLLFSPTKDGSPSKLITPPAYQRFQSLAESGRSSLQMPYSYRCLMEMFKCLDTVCAMFYNRKEAITFKKLKPAVQRMLRKNLNESHLAQIKNLYPEAFNFSQVKMRNFGSTSKLDYYQLVITPNVGGSSNKTMIKIDEDNVLKSAQTCVMNPQVMIDRQQKFYHILLNKVKDEHDKFLKSFNPPIIIPKQNVTRWHPEFDLENCPEIEKAPMPQPPNLEKYSSAKDILSTARNLFNCSTPMERAMERLHEHEAANPQVKDAIQKALGILDDSKPENPATSILKNVPKSLLDKIRAKQAAKALETVTRRPSQDREAVKYNRLPKLALHLRNVFITEKKNVLPLEIVVKKIENSYQKSLTPREIETHLRLISKECPKWVAFHEVRQTIYVKIDRNADLKTITSKLEAVANEKSK</sequence>
<dbReference type="AlphaFoldDB" id="A0A7R8YMI2"/>
<feature type="domain" description="CDT1 Geminin-binding" evidence="5">
    <location>
        <begin position="324"/>
        <end position="501"/>
    </location>
</feature>
<organism evidence="6 7">
    <name type="scientific">Hermetia illucens</name>
    <name type="common">Black soldier fly</name>
    <dbReference type="NCBI Taxonomy" id="343691"/>
    <lineage>
        <taxon>Eukaryota</taxon>
        <taxon>Metazoa</taxon>
        <taxon>Ecdysozoa</taxon>
        <taxon>Arthropoda</taxon>
        <taxon>Hexapoda</taxon>
        <taxon>Insecta</taxon>
        <taxon>Pterygota</taxon>
        <taxon>Neoptera</taxon>
        <taxon>Endopterygota</taxon>
        <taxon>Diptera</taxon>
        <taxon>Brachycera</taxon>
        <taxon>Stratiomyomorpha</taxon>
        <taxon>Stratiomyidae</taxon>
        <taxon>Hermetiinae</taxon>
        <taxon>Hermetia</taxon>
    </lineage>
</organism>
<evidence type="ECO:0000256" key="1">
    <source>
        <dbReference type="ARBA" id="ARBA00008356"/>
    </source>
</evidence>
<keyword evidence="2" id="KW-0131">Cell cycle</keyword>
<dbReference type="InterPro" id="IPR045173">
    <property type="entry name" value="Cdt1"/>
</dbReference>
<dbReference type="Pfam" id="PF16679">
    <property type="entry name" value="CDT1_C"/>
    <property type="match status" value="1"/>
</dbReference>
<dbReference type="SMART" id="SM01075">
    <property type="entry name" value="CDT1"/>
    <property type="match status" value="1"/>
</dbReference>
<evidence type="ECO:0000259" key="5">
    <source>
        <dbReference type="SMART" id="SM01075"/>
    </source>
</evidence>
<dbReference type="FunCoup" id="A0A7R8YMI2">
    <property type="interactions" value="1187"/>
</dbReference>
<dbReference type="Pfam" id="PF08839">
    <property type="entry name" value="CDT1"/>
    <property type="match status" value="1"/>
</dbReference>
<dbReference type="Proteomes" id="UP000594454">
    <property type="component" value="Chromosome 1"/>
</dbReference>
<dbReference type="CDD" id="cd08767">
    <property type="entry name" value="Cdt1_c"/>
    <property type="match status" value="1"/>
</dbReference>
<evidence type="ECO:0000256" key="3">
    <source>
        <dbReference type="SAM" id="Coils"/>
    </source>
</evidence>
<reference evidence="6 7" key="1">
    <citation type="submission" date="2020-11" db="EMBL/GenBank/DDBJ databases">
        <authorList>
            <person name="Wallbank WR R."/>
            <person name="Pardo Diaz C."/>
            <person name="Kozak K."/>
            <person name="Martin S."/>
            <person name="Jiggins C."/>
            <person name="Moest M."/>
            <person name="Warren A I."/>
            <person name="Generalovic N T."/>
            <person name="Byers J.R.P. K."/>
            <person name="Montejo-Kovacevich G."/>
            <person name="Yen C E."/>
        </authorList>
    </citation>
    <scope>NUCLEOTIDE SEQUENCE [LARGE SCALE GENOMIC DNA]</scope>
</reference>
<dbReference type="InterPro" id="IPR032054">
    <property type="entry name" value="Cdt1_C"/>
</dbReference>
<proteinExistence type="inferred from homology"/>
<name>A0A7R8YMI2_HERIL</name>
<dbReference type="GO" id="GO:0000076">
    <property type="term" value="P:DNA replication checkpoint signaling"/>
    <property type="evidence" value="ECO:0007669"/>
    <property type="project" value="TreeGrafter"/>
</dbReference>
<keyword evidence="3" id="KW-0175">Coiled coil</keyword>
<dbReference type="SUPFAM" id="SSF46785">
    <property type="entry name" value="Winged helix' DNA-binding domain"/>
    <property type="match status" value="1"/>
</dbReference>
<dbReference type="Gene3D" id="1.10.10.1420">
    <property type="entry name" value="DNA replication factor Cdt1, C-terminal WH domain"/>
    <property type="match status" value="1"/>
</dbReference>